<evidence type="ECO:0000313" key="2">
    <source>
        <dbReference type="EMBL" id="MBG9986340.1"/>
    </source>
</evidence>
<proteinExistence type="predicted"/>
<keyword evidence="1" id="KW-0812">Transmembrane</keyword>
<feature type="transmembrane region" description="Helical" evidence="1">
    <location>
        <begin position="69"/>
        <end position="88"/>
    </location>
</feature>
<organism evidence="2 3">
    <name type="scientific">Facklamia lactis</name>
    <dbReference type="NCBI Taxonomy" id="2749967"/>
    <lineage>
        <taxon>Bacteria</taxon>
        <taxon>Bacillati</taxon>
        <taxon>Bacillota</taxon>
        <taxon>Bacilli</taxon>
        <taxon>Lactobacillales</taxon>
        <taxon>Aerococcaceae</taxon>
        <taxon>Facklamia</taxon>
    </lineage>
</organism>
<feature type="transmembrane region" description="Helical" evidence="1">
    <location>
        <begin position="12"/>
        <end position="33"/>
    </location>
</feature>
<evidence type="ECO:0000313" key="3">
    <source>
        <dbReference type="Proteomes" id="UP000721415"/>
    </source>
</evidence>
<keyword evidence="3" id="KW-1185">Reference proteome</keyword>
<reference evidence="2 3" key="1">
    <citation type="submission" date="2020-07" db="EMBL/GenBank/DDBJ databases">
        <title>Facklamia lactis sp. nov., isolated from raw milk.</title>
        <authorList>
            <person name="Doll E.V."/>
            <person name="Huptas C."/>
            <person name="Staib L."/>
            <person name="Wenning M."/>
            <person name="Scherer S."/>
        </authorList>
    </citation>
    <scope>NUCLEOTIDE SEQUENCE [LARGE SCALE GENOMIC DNA]</scope>
    <source>
        <strain evidence="2 3">DSM 111018</strain>
    </source>
</reference>
<accession>A0ABS0LSA1</accession>
<gene>
    <name evidence="2" type="ORF">HZY91_05460</name>
</gene>
<keyword evidence="1" id="KW-0472">Membrane</keyword>
<keyword evidence="1" id="KW-1133">Transmembrane helix</keyword>
<dbReference type="EMBL" id="JACBXQ010000002">
    <property type="protein sequence ID" value="MBG9986340.1"/>
    <property type="molecule type" value="Genomic_DNA"/>
</dbReference>
<name>A0ABS0LSA1_9LACT</name>
<sequence>MKEWESNGPLLFVFQYMYYIAEGFLITLVIIYGQKAFESWFKNKAFPYGGLMLGLIWGLSHAFTKGELHIGILSAFAGFLFSSVYLLVNRDFMKTFLITTLIFII</sequence>
<evidence type="ECO:0000256" key="1">
    <source>
        <dbReference type="SAM" id="Phobius"/>
    </source>
</evidence>
<dbReference type="Proteomes" id="UP000721415">
    <property type="component" value="Unassembled WGS sequence"/>
</dbReference>
<evidence type="ECO:0008006" key="4">
    <source>
        <dbReference type="Google" id="ProtNLM"/>
    </source>
</evidence>
<protein>
    <recommendedName>
        <fullName evidence="4">CPBP family intramembrane metalloprotease</fullName>
    </recommendedName>
</protein>
<feature type="transmembrane region" description="Helical" evidence="1">
    <location>
        <begin position="45"/>
        <end position="63"/>
    </location>
</feature>
<comment type="caution">
    <text evidence="2">The sequence shown here is derived from an EMBL/GenBank/DDBJ whole genome shotgun (WGS) entry which is preliminary data.</text>
</comment>